<organism evidence="1 2">
    <name type="scientific">Staphylococcus phage Twort (strain DSM 17442 / HER 48)</name>
    <name type="common">Bacteriophage Twort</name>
    <dbReference type="NCBI Taxonomy" id="2908167"/>
    <lineage>
        <taxon>Viruses</taxon>
        <taxon>Duplodnaviria</taxon>
        <taxon>Heunggongvirae</taxon>
        <taxon>Uroviricota</taxon>
        <taxon>Caudoviricetes</taxon>
        <taxon>Herelleviridae</taxon>
        <taxon>Twortvirinae</taxon>
        <taxon>Twortvirus</taxon>
        <taxon>Twortvirus twort</taxon>
    </lineage>
</organism>
<name>A0A6H0X5I4_BPTWO</name>
<accession>A0A6H0X5I4</accession>
<protein>
    <submittedName>
        <fullName evidence="1">Uncharacterized protein</fullName>
    </submittedName>
</protein>
<dbReference type="KEGG" id="vg:5130373"/>
<dbReference type="RefSeq" id="YP_238641.1">
    <property type="nucleotide sequence ID" value="NC_007021.1"/>
</dbReference>
<organismHost>
    <name type="scientific">Twortvirus twort</name>
    <dbReference type="NCBI Taxonomy" id="55510"/>
</organismHost>
<dbReference type="EMBL" id="MT151386">
    <property type="protein sequence ID" value="QIW89179.1"/>
    <property type="molecule type" value="Genomic_DNA"/>
</dbReference>
<gene>
    <name evidence="1" type="ORF">TwortDSMZ_183</name>
</gene>
<dbReference type="Proteomes" id="UP000503318">
    <property type="component" value="Segment"/>
</dbReference>
<dbReference type="SMR" id="A0A6H0X5I4"/>
<sequence>MRHVEIREKINGKQVIVFFKNHFFNRTVVVLDLDTGELINLPKKSIEEVYPILVGNLDTKELKKYI</sequence>
<evidence type="ECO:0000313" key="1">
    <source>
        <dbReference type="EMBL" id="QIW89179.1"/>
    </source>
</evidence>
<evidence type="ECO:0000313" key="2">
    <source>
        <dbReference type="Proteomes" id="UP000503318"/>
    </source>
</evidence>
<proteinExistence type="predicted"/>
<reference evidence="1 2" key="1">
    <citation type="submission" date="2020-03" db="EMBL/GenBank/DDBJ databases">
        <title>Variable regions in the genome of staphylococcal bacteriophage Twort.</title>
        <authorList>
            <person name="Glowacka-Rutkowska A."/>
            <person name="Gawor J."/>
            <person name="Lobocka M."/>
        </authorList>
    </citation>
    <scope>NUCLEOTIDE SEQUENCE [LARGE SCALE GENOMIC DNA]</scope>
</reference>